<dbReference type="GeneID" id="83545490"/>
<evidence type="ECO:0000313" key="4">
    <source>
        <dbReference type="Proteomes" id="UP001224812"/>
    </source>
</evidence>
<evidence type="ECO:0000313" key="3">
    <source>
        <dbReference type="Proteomes" id="UP000198883"/>
    </source>
</evidence>
<dbReference type="Proteomes" id="UP001224812">
    <property type="component" value="Unassembled WGS sequence"/>
</dbReference>
<reference evidence="3" key="1">
    <citation type="submission" date="2016-10" db="EMBL/GenBank/DDBJ databases">
        <authorList>
            <person name="Varghese N."/>
            <person name="Submissions S."/>
        </authorList>
    </citation>
    <scope>NUCLEOTIDE SEQUENCE [LARGE SCALE GENOMIC DNA]</scope>
    <source>
        <strain evidence="3">DSM 24204</strain>
    </source>
</reference>
<dbReference type="AlphaFoldDB" id="A0A1H7WNL8"/>
<evidence type="ECO:0000313" key="2">
    <source>
        <dbReference type="EMBL" id="SEM23031.1"/>
    </source>
</evidence>
<organism evidence="2 3">
    <name type="scientific">Phocoenobacter skyensis</name>
    <dbReference type="NCBI Taxonomy" id="97481"/>
    <lineage>
        <taxon>Bacteria</taxon>
        <taxon>Pseudomonadati</taxon>
        <taxon>Pseudomonadota</taxon>
        <taxon>Gammaproteobacteria</taxon>
        <taxon>Pasteurellales</taxon>
        <taxon>Pasteurellaceae</taxon>
        <taxon>Phocoenobacter</taxon>
    </lineage>
</organism>
<keyword evidence="4" id="KW-1185">Reference proteome</keyword>
<name>A0A1H7WNL8_9PAST</name>
<dbReference type="EMBL" id="FOBN01000009">
    <property type="protein sequence ID" value="SEM23031.1"/>
    <property type="molecule type" value="Genomic_DNA"/>
</dbReference>
<dbReference type="RefSeq" id="WP_090921383.1">
    <property type="nucleotide sequence ID" value="NZ_CP016180.1"/>
</dbReference>
<gene>
    <name evidence="1" type="ORF">QJT92_03140</name>
    <name evidence="2" type="ORF">SAMN05444853_10930</name>
</gene>
<proteinExistence type="predicted"/>
<evidence type="ECO:0000313" key="1">
    <source>
        <dbReference type="EMBL" id="MDP8084927.1"/>
    </source>
</evidence>
<protein>
    <submittedName>
        <fullName evidence="2">Uncharacterized protein</fullName>
    </submittedName>
</protein>
<reference evidence="2" key="2">
    <citation type="submission" date="2016-10" db="EMBL/GenBank/DDBJ databases">
        <authorList>
            <person name="de Groot N.N."/>
        </authorList>
    </citation>
    <scope>NUCLEOTIDE SEQUENCE [LARGE SCALE GENOMIC DNA]</scope>
    <source>
        <strain evidence="2">DSM 24204</strain>
    </source>
</reference>
<dbReference type="STRING" id="97481.SAMN05444853_10930"/>
<sequence>MNNDQELIYRLKIKFGIAPNEPTPLQLEKIKQDIQEIVQKGVIPSESDWARIVKKHCPNSGRYAYYGADTSDLITLMQLATKK</sequence>
<accession>A0A1H7WNL8</accession>
<dbReference type="EMBL" id="JASAVS010000004">
    <property type="protein sequence ID" value="MDP8084927.1"/>
    <property type="molecule type" value="Genomic_DNA"/>
</dbReference>
<dbReference type="Proteomes" id="UP000198883">
    <property type="component" value="Unassembled WGS sequence"/>
</dbReference>
<reference evidence="1 4" key="3">
    <citation type="journal article" date="2023" name="Front. Microbiol.">
        <title>Phylogeography and host specificity of Pasteurellaceae pathogenic to sea-farmed fish in the north-east Atlantic.</title>
        <authorList>
            <person name="Gulla S."/>
            <person name="Colquhoun D.J."/>
            <person name="Olsen A.B."/>
            <person name="Spilsberg B."/>
            <person name="Lagesen K."/>
            <person name="Aakesson C.P."/>
            <person name="Strom S."/>
            <person name="Manji F."/>
            <person name="Birkbeck T.H."/>
            <person name="Nilsen H.K."/>
        </authorList>
    </citation>
    <scope>NUCLEOTIDE SEQUENCE [LARGE SCALE GENOMIC DNA]</scope>
    <source>
        <strain evidence="1 4">VIO11850</strain>
    </source>
</reference>
<dbReference type="OrthoDB" id="7067497at2"/>